<comment type="caution">
    <text evidence="2">The sequence shown here is derived from an EMBL/GenBank/DDBJ whole genome shotgun (WGS) entry which is preliminary data.</text>
</comment>
<dbReference type="STRING" id="1209926.A0A1G4B5V0"/>
<dbReference type="OrthoDB" id="5382953at2759"/>
<dbReference type="AlphaFoldDB" id="A0A1G4B5V0"/>
<dbReference type="RefSeq" id="XP_022473943.1">
    <property type="nucleotide sequence ID" value="XM_022619568.1"/>
</dbReference>
<gene>
    <name evidence="2" type="ORF">CORC01_07933</name>
</gene>
<keyword evidence="3" id="KW-1185">Reference proteome</keyword>
<evidence type="ECO:0008006" key="4">
    <source>
        <dbReference type="Google" id="ProtNLM"/>
    </source>
</evidence>
<feature type="region of interest" description="Disordered" evidence="1">
    <location>
        <begin position="548"/>
        <end position="642"/>
    </location>
</feature>
<reference evidence="2 3" key="1">
    <citation type="submission" date="2016-09" db="EMBL/GenBank/DDBJ databases">
        <authorList>
            <person name="Capua I."/>
            <person name="De Benedictis P."/>
            <person name="Joannis T."/>
            <person name="Lombin L.H."/>
            <person name="Cattoli G."/>
        </authorList>
    </citation>
    <scope>NUCLEOTIDE SEQUENCE [LARGE SCALE GENOMIC DNA]</scope>
    <source>
        <strain evidence="2 3">IMI 309357</strain>
    </source>
</reference>
<organism evidence="2 3">
    <name type="scientific">Colletotrichum orchidophilum</name>
    <dbReference type="NCBI Taxonomy" id="1209926"/>
    <lineage>
        <taxon>Eukaryota</taxon>
        <taxon>Fungi</taxon>
        <taxon>Dikarya</taxon>
        <taxon>Ascomycota</taxon>
        <taxon>Pezizomycotina</taxon>
        <taxon>Sordariomycetes</taxon>
        <taxon>Hypocreomycetidae</taxon>
        <taxon>Glomerellales</taxon>
        <taxon>Glomerellaceae</taxon>
        <taxon>Colletotrichum</taxon>
    </lineage>
</organism>
<evidence type="ECO:0000313" key="3">
    <source>
        <dbReference type="Proteomes" id="UP000176998"/>
    </source>
</evidence>
<sequence>FPTTHHRSGSSQRALSPCNYSFPPGRRSPSLPIALATITVLRLVHQEVSLPQLCPIRSPIPGTTADSVVTMAGRRRRTSDSTTGTIENDRQAYAKELSVLKRFEPAKGDMLQTFVLEDAMICDKKGRPVELFTVNTQGPFIVRGRVIIDGPQTARAVKPSTRSALIETHECTRYAIGVSSNGYGAWAGGAAGWYEIRPPSGAYKEIFDHTIEGVSVYYSILDIIEEHAESQELGANKKGQKQKKGKKVKQADVTTDTPEELTIEALLFKYAVAMGDGATLDEVEQRCDDHASFLISHFYEEPEFDWVPTLFFRWMTERHVDVHQKVLELRKKKLAGIKPGPSLLEETETVVTPAVSEEPVAQKALSKRKQRNTPAGDSQTDSHDFAPSARDMRSRSRGKTKTQSPPALESRGEAMAVYVTPEVPHQTEIVTMAHHRSNVDALLEAIEDIKPEVEPLNKAAFSKVSSRLYYKYKVKAYLGAADILKYYAKELFERLNQDEWRGSAFWKSLEESAQAPRISLYHIKLDQIPDALIRRRAKEVSIARNRWPSLPNNEAHRTANVATPPPRRVGRPAGKMSGLRLAGTGGKRRYDSGDETPESISRQIAKRFHADDSGEDEVMNDGSSSDDDDSSVDSAESPTALKVVVRAENIPTSIPKGPNGTWVCDEDDCGFVERNPESEDGRVRINDHMQDAHYHEDENQVQRIHLAVTEGDKNHLPIEYFSPPPSPEFRYACVSDEPPEVSPFGTQIQVDLFQTGTKKTSSKHAESDMDKANENTVLFPQSVQPFFELRFSNRILVIYSRRSAKWAIRFKRRKNWR</sequence>
<feature type="compositionally biased region" description="Acidic residues" evidence="1">
    <location>
        <begin position="613"/>
        <end position="631"/>
    </location>
</feature>
<proteinExistence type="predicted"/>
<accession>A0A1G4B5V0</accession>
<evidence type="ECO:0000256" key="1">
    <source>
        <dbReference type="SAM" id="MobiDB-lite"/>
    </source>
</evidence>
<dbReference type="GeneID" id="34561078"/>
<dbReference type="Proteomes" id="UP000176998">
    <property type="component" value="Unassembled WGS sequence"/>
</dbReference>
<feature type="compositionally biased region" description="Basic and acidic residues" evidence="1">
    <location>
        <begin position="380"/>
        <end position="394"/>
    </location>
</feature>
<evidence type="ECO:0000313" key="2">
    <source>
        <dbReference type="EMBL" id="OHE96787.1"/>
    </source>
</evidence>
<protein>
    <recommendedName>
        <fullName evidence="4">DNA (cytosine-5)-methyltransferase 1 replication foci domain-containing protein</fullName>
    </recommendedName>
</protein>
<feature type="compositionally biased region" description="Basic residues" evidence="1">
    <location>
        <begin position="238"/>
        <end position="248"/>
    </location>
</feature>
<dbReference type="EMBL" id="MJBS01000065">
    <property type="protein sequence ID" value="OHE96787.1"/>
    <property type="molecule type" value="Genomic_DNA"/>
</dbReference>
<name>A0A1G4B5V0_9PEZI</name>
<feature type="region of interest" description="Disordered" evidence="1">
    <location>
        <begin position="234"/>
        <end position="253"/>
    </location>
</feature>
<feature type="region of interest" description="Disordered" evidence="1">
    <location>
        <begin position="345"/>
        <end position="413"/>
    </location>
</feature>
<feature type="non-terminal residue" evidence="2">
    <location>
        <position position="1"/>
    </location>
</feature>
<feature type="region of interest" description="Disordered" evidence="1">
    <location>
        <begin position="1"/>
        <end position="22"/>
    </location>
</feature>